<protein>
    <submittedName>
        <fullName evidence="4">Acetyl esterase/lipase</fullName>
    </submittedName>
</protein>
<gene>
    <name evidence="4" type="ORF">EV188_10287</name>
</gene>
<accession>A0A4V3DAI1</accession>
<evidence type="ECO:0000313" key="5">
    <source>
        <dbReference type="Proteomes" id="UP000295705"/>
    </source>
</evidence>
<dbReference type="InterPro" id="IPR049492">
    <property type="entry name" value="BD-FAE-like_dom"/>
</dbReference>
<evidence type="ECO:0000259" key="3">
    <source>
        <dbReference type="Pfam" id="PF20434"/>
    </source>
</evidence>
<feature type="transmembrane region" description="Helical" evidence="2">
    <location>
        <begin position="54"/>
        <end position="75"/>
    </location>
</feature>
<sequence length="401" mass="41221">MHPGYVVAVERTRTTGLAALVVLGVATLFLLAAALTALVPDLVLFDAETSQRIVVVWGPLLVVLGVVVSVGAWLTRRGRARRAVATTVAVAATVATLVLAGAVGAVVTATLGAGGSIDPWRALTLAGPPEGSAPDARTVYTTTPAGQDLHLAITRPRDAAGPAPVVVWVHGGGWSAGSELDRAADMRRLADAGFLAVSVEYTLSEPGRPTWDVAGPQVACALARVSEHAAEQGGDPRRIVLGGDSAGGQLAVSVGYRAASGTQPSACASPVPVPVPRAIATIYPAVDLDDTYRRGIGAQRFAVAYTGGTPEQVPDRYRALEGVDALTREAPPTFAVVPARDHLVPPEGATRFVEAARAAGVDAEQVDIPFADHAFDTGPDGSLGHQAAFSTLEAWVTAQVR</sequence>
<keyword evidence="2" id="KW-0812">Transmembrane</keyword>
<feature type="domain" description="BD-FAE-like" evidence="3">
    <location>
        <begin position="152"/>
        <end position="353"/>
    </location>
</feature>
<dbReference type="InterPro" id="IPR029058">
    <property type="entry name" value="AB_hydrolase_fold"/>
</dbReference>
<dbReference type="Gene3D" id="3.40.50.1820">
    <property type="entry name" value="alpha/beta hydrolase"/>
    <property type="match status" value="1"/>
</dbReference>
<dbReference type="SUPFAM" id="SSF53474">
    <property type="entry name" value="alpha/beta-Hydrolases"/>
    <property type="match status" value="1"/>
</dbReference>
<evidence type="ECO:0000256" key="2">
    <source>
        <dbReference type="SAM" id="Phobius"/>
    </source>
</evidence>
<proteinExistence type="predicted"/>
<evidence type="ECO:0000256" key="1">
    <source>
        <dbReference type="ARBA" id="ARBA00022801"/>
    </source>
</evidence>
<dbReference type="AlphaFoldDB" id="A0A4V3DAI1"/>
<reference evidence="4 5" key="1">
    <citation type="submission" date="2019-03" db="EMBL/GenBank/DDBJ databases">
        <title>Genomic Encyclopedia of Type Strains, Phase IV (KMG-IV): sequencing the most valuable type-strain genomes for metagenomic binning, comparative biology and taxonomic classification.</title>
        <authorList>
            <person name="Goeker M."/>
        </authorList>
    </citation>
    <scope>NUCLEOTIDE SEQUENCE [LARGE SCALE GENOMIC DNA]</scope>
    <source>
        <strain evidence="4 5">DSM 45775</strain>
    </source>
</reference>
<keyword evidence="2" id="KW-0472">Membrane</keyword>
<keyword evidence="1" id="KW-0378">Hydrolase</keyword>
<dbReference type="GO" id="GO:0016787">
    <property type="term" value="F:hydrolase activity"/>
    <property type="evidence" value="ECO:0007669"/>
    <property type="project" value="UniProtKB-KW"/>
</dbReference>
<keyword evidence="5" id="KW-1185">Reference proteome</keyword>
<dbReference type="EMBL" id="SNYO01000002">
    <property type="protein sequence ID" value="TDQ62433.1"/>
    <property type="molecule type" value="Genomic_DNA"/>
</dbReference>
<feature type="transmembrane region" description="Helical" evidence="2">
    <location>
        <begin position="17"/>
        <end position="39"/>
    </location>
</feature>
<dbReference type="InterPro" id="IPR050300">
    <property type="entry name" value="GDXG_lipolytic_enzyme"/>
</dbReference>
<evidence type="ECO:0000313" key="4">
    <source>
        <dbReference type="EMBL" id="TDQ62433.1"/>
    </source>
</evidence>
<comment type="caution">
    <text evidence="4">The sequence shown here is derived from an EMBL/GenBank/DDBJ whole genome shotgun (WGS) entry which is preliminary data.</text>
</comment>
<organism evidence="4 5">
    <name type="scientific">Actinomycetospora succinea</name>
    <dbReference type="NCBI Taxonomy" id="663603"/>
    <lineage>
        <taxon>Bacteria</taxon>
        <taxon>Bacillati</taxon>
        <taxon>Actinomycetota</taxon>
        <taxon>Actinomycetes</taxon>
        <taxon>Pseudonocardiales</taxon>
        <taxon>Pseudonocardiaceae</taxon>
        <taxon>Actinomycetospora</taxon>
    </lineage>
</organism>
<name>A0A4V3DAI1_9PSEU</name>
<keyword evidence="2" id="KW-1133">Transmembrane helix</keyword>
<dbReference type="Proteomes" id="UP000295705">
    <property type="component" value="Unassembled WGS sequence"/>
</dbReference>
<feature type="transmembrane region" description="Helical" evidence="2">
    <location>
        <begin position="87"/>
        <end position="111"/>
    </location>
</feature>
<dbReference type="PANTHER" id="PTHR48081">
    <property type="entry name" value="AB HYDROLASE SUPERFAMILY PROTEIN C4A8.06C"/>
    <property type="match status" value="1"/>
</dbReference>
<dbReference type="Pfam" id="PF20434">
    <property type="entry name" value="BD-FAE"/>
    <property type="match status" value="1"/>
</dbReference>